<keyword evidence="3" id="KW-0479">Metal-binding</keyword>
<dbReference type="AlphaFoldDB" id="A0A7J7JE95"/>
<dbReference type="GO" id="GO:0003677">
    <property type="term" value="F:DNA binding"/>
    <property type="evidence" value="ECO:0007669"/>
    <property type="project" value="UniProtKB-KW"/>
</dbReference>
<gene>
    <name evidence="17" type="ORF">EB796_017731</name>
</gene>
<evidence type="ECO:0000259" key="15">
    <source>
        <dbReference type="PROSITE" id="PS51192"/>
    </source>
</evidence>
<keyword evidence="7" id="KW-0067">ATP-binding</keyword>
<feature type="region of interest" description="Disordered" evidence="14">
    <location>
        <begin position="983"/>
        <end position="1003"/>
    </location>
</feature>
<dbReference type="PROSITE" id="PS51192">
    <property type="entry name" value="HELICASE_ATP_BIND_1"/>
    <property type="match status" value="1"/>
</dbReference>
<feature type="region of interest" description="Disordered" evidence="14">
    <location>
        <begin position="681"/>
        <end position="709"/>
    </location>
</feature>
<comment type="catalytic activity">
    <reaction evidence="11">
        <text>Couples ATP hydrolysis with the unwinding of duplex DNA by translocating in the 3'-5' direction.</text>
        <dbReference type="EC" id="5.6.2.4"/>
    </reaction>
</comment>
<dbReference type="GO" id="GO:0005634">
    <property type="term" value="C:nucleus"/>
    <property type="evidence" value="ECO:0007669"/>
    <property type="project" value="UniProtKB-SubCell"/>
</dbReference>
<comment type="caution">
    <text evidence="17">The sequence shown here is derived from an EMBL/GenBank/DDBJ whole genome shotgun (WGS) entry which is preliminary data.</text>
</comment>
<feature type="region of interest" description="Disordered" evidence="14">
    <location>
        <begin position="800"/>
        <end position="854"/>
    </location>
</feature>
<keyword evidence="18" id="KW-1185">Reference proteome</keyword>
<evidence type="ECO:0000256" key="14">
    <source>
        <dbReference type="SAM" id="MobiDB-lite"/>
    </source>
</evidence>
<evidence type="ECO:0000313" key="18">
    <source>
        <dbReference type="Proteomes" id="UP000593567"/>
    </source>
</evidence>
<dbReference type="GO" id="GO:0000724">
    <property type="term" value="P:double-strand break repair via homologous recombination"/>
    <property type="evidence" value="ECO:0007669"/>
    <property type="project" value="TreeGrafter"/>
</dbReference>
<dbReference type="InterPro" id="IPR004589">
    <property type="entry name" value="DNA_helicase_ATP-dep_RecQ"/>
</dbReference>
<dbReference type="Gene3D" id="6.10.250.2460">
    <property type="match status" value="1"/>
</dbReference>
<dbReference type="NCBIfam" id="TIGR00614">
    <property type="entry name" value="recQ_fam"/>
    <property type="match status" value="1"/>
</dbReference>
<keyword evidence="6" id="KW-0347">Helicase</keyword>
<evidence type="ECO:0000256" key="13">
    <source>
        <dbReference type="ARBA" id="ARBA00049360"/>
    </source>
</evidence>
<dbReference type="SUPFAM" id="SSF52540">
    <property type="entry name" value="P-loop containing nucleoside triphosphate hydrolases"/>
    <property type="match status" value="1"/>
</dbReference>
<feature type="compositionally biased region" description="Low complexity" evidence="14">
    <location>
        <begin position="685"/>
        <end position="694"/>
    </location>
</feature>
<reference evidence="17" key="1">
    <citation type="submission" date="2020-06" db="EMBL/GenBank/DDBJ databases">
        <title>Draft genome of Bugula neritina, a colonial animal packing powerful symbionts and potential medicines.</title>
        <authorList>
            <person name="Rayko M."/>
        </authorList>
    </citation>
    <scope>NUCLEOTIDE SEQUENCE [LARGE SCALE GENOMIC DNA]</scope>
    <source>
        <strain evidence="17">Kwan_BN1</strain>
    </source>
</reference>
<comment type="similarity">
    <text evidence="2">Belongs to the helicase family. RecQ subfamily.</text>
</comment>
<sequence length="1091" mass="121942">MDSDSDVIILEDDVDQIPSTSKGTSVLSNRNKTPEANTQGKVKVAPIFLQNASPEKILKEVFGYSAFRSSTQESAVKAVIKGDKDVYICMPTGAGKSLCYQLPALTKPGLTLVVTPLIALMYDQLEHLKKLGISAATLNSKLTSLERSQLLTDLRRPMPRTRLLYITPEQVSSDTFKSLLKFWHTNKLVNYLVIDEAHCLSQWGHDFRPDYLKLGKIRKDIKGVPCIALTATATANVVTDIKKSLKFKDNSLTFASSVFRSNLFYDVKIKELIDDPFRDLCLFAVESLGTELSESDWRSAGRGIIYCRTREACSQVAGRLTQFGIPAKAYHAGLKQTARDGVQDEWTNGEIPVIAATISFGMGIDKANVRFVVHWTVPKAMAGYYQESGRAGRDGAPARCRLYYSRNECSTIAFIISKEAERYASRGKGVELSKATQKEFQKMMKYCETATCRHQQILQYFGERLPREKCLDQCDVCVSSRAVLKDLDDMQKAGFAKSVNGVRGTGSAIYFTKSRKEDEEPDWFEGGRKGAKRETLEYESEFTEPHWAVQQKRDEEERNARVSLIAEEFEKRRGKKKLNVQSNQEEDIVPVNCPVENPKSKRIPMLTVKIRVHCYELLLKALESNYTDSKLCHVPKFIATHLEHHIFTCVKTVQSYKLAINRKVKDVQTMTQQHKVYSLDKSALTNSETSNSSESKPKTEASASSDDHINLLSEETNTDTDCRSDTKYSCQFQSASELLASASTSKSSDFSKIGKTLKNKLSSQFKSARDVYSKSSLNQDFPTTPIATTSSAAALTSATAAPSSAASSSAASSSKMSSTKSYTDLSVSSSGRKCESHTSQISSPPVKRKRVKRVISPTEKVTHYFKPLEASNKYLVDHRDGPVDVDTDKSLEHLETNDSSIPPEKPPSYPPPSASVLLLDDVQVTAEKEAFQCPDSTKSGILRLFSSAEGNSAKKKVSFSGSTDTRHYEIDEEERCLKKRQIGKDLSDYHPNKRRKTGDKRARYNAPVKELPTSESSLDIKQISQKVVSSLSPLFTRHFATRELFKQTARKISHYILKNPHLHNNIAGYIKEKLTDKVFIDTVEQIELMMI</sequence>
<evidence type="ECO:0000256" key="12">
    <source>
        <dbReference type="ARBA" id="ARBA00034808"/>
    </source>
</evidence>
<dbReference type="InterPro" id="IPR014001">
    <property type="entry name" value="Helicase_ATP-bd"/>
</dbReference>
<evidence type="ECO:0000256" key="10">
    <source>
        <dbReference type="ARBA" id="ARBA00023242"/>
    </source>
</evidence>
<evidence type="ECO:0000256" key="7">
    <source>
        <dbReference type="ARBA" id="ARBA00022840"/>
    </source>
</evidence>
<evidence type="ECO:0000313" key="17">
    <source>
        <dbReference type="EMBL" id="KAF6023946.1"/>
    </source>
</evidence>
<dbReference type="PANTHER" id="PTHR13710:SF152">
    <property type="entry name" value="ATP-DEPENDENT DNA HELICASE Q5"/>
    <property type="match status" value="1"/>
</dbReference>
<dbReference type="InterPro" id="IPR032284">
    <property type="entry name" value="RecQ_Zn-bd"/>
</dbReference>
<dbReference type="SMART" id="SM00487">
    <property type="entry name" value="DEXDc"/>
    <property type="match status" value="1"/>
</dbReference>
<dbReference type="EMBL" id="VXIV02002642">
    <property type="protein sequence ID" value="KAF6023946.1"/>
    <property type="molecule type" value="Genomic_DNA"/>
</dbReference>
<dbReference type="OrthoDB" id="10261556at2759"/>
<dbReference type="GO" id="GO:0043138">
    <property type="term" value="F:3'-5' DNA helicase activity"/>
    <property type="evidence" value="ECO:0007669"/>
    <property type="project" value="UniProtKB-EC"/>
</dbReference>
<keyword evidence="9" id="KW-0413">Isomerase</keyword>
<dbReference type="GO" id="GO:0005694">
    <property type="term" value="C:chromosome"/>
    <property type="evidence" value="ECO:0007669"/>
    <property type="project" value="TreeGrafter"/>
</dbReference>
<name>A0A7J7JE95_BUGNE</name>
<dbReference type="GO" id="GO:0016787">
    <property type="term" value="F:hydrolase activity"/>
    <property type="evidence" value="ECO:0007669"/>
    <property type="project" value="UniProtKB-KW"/>
</dbReference>
<feature type="domain" description="Helicase ATP-binding" evidence="15">
    <location>
        <begin position="77"/>
        <end position="251"/>
    </location>
</feature>
<protein>
    <recommendedName>
        <fullName evidence="12">DNA 3'-5' helicase</fullName>
        <ecNumber evidence="12">5.6.2.4</ecNumber>
    </recommendedName>
</protein>
<comment type="subcellular location">
    <subcellularLocation>
        <location evidence="1">Nucleus</location>
    </subcellularLocation>
</comment>
<dbReference type="SMART" id="SM00490">
    <property type="entry name" value="HELICc"/>
    <property type="match status" value="1"/>
</dbReference>
<organism evidence="17 18">
    <name type="scientific">Bugula neritina</name>
    <name type="common">Brown bryozoan</name>
    <name type="synonym">Sertularia neritina</name>
    <dbReference type="NCBI Taxonomy" id="10212"/>
    <lineage>
        <taxon>Eukaryota</taxon>
        <taxon>Metazoa</taxon>
        <taxon>Spiralia</taxon>
        <taxon>Lophotrochozoa</taxon>
        <taxon>Bryozoa</taxon>
        <taxon>Gymnolaemata</taxon>
        <taxon>Cheilostomatida</taxon>
        <taxon>Flustrina</taxon>
        <taxon>Buguloidea</taxon>
        <taxon>Bugulidae</taxon>
        <taxon>Bugula</taxon>
    </lineage>
</organism>
<keyword evidence="5" id="KW-0378">Hydrolase</keyword>
<dbReference type="PANTHER" id="PTHR13710">
    <property type="entry name" value="DNA HELICASE RECQ FAMILY MEMBER"/>
    <property type="match status" value="1"/>
</dbReference>
<dbReference type="Pfam" id="PF16124">
    <property type="entry name" value="RecQ_Zn_bind"/>
    <property type="match status" value="1"/>
</dbReference>
<feature type="compositionally biased region" description="Basic and acidic residues" evidence="14">
    <location>
        <begin position="695"/>
        <end position="709"/>
    </location>
</feature>
<dbReference type="CDD" id="cd18794">
    <property type="entry name" value="SF2_C_RecQ"/>
    <property type="match status" value="1"/>
</dbReference>
<dbReference type="GO" id="GO:0005737">
    <property type="term" value="C:cytoplasm"/>
    <property type="evidence" value="ECO:0007669"/>
    <property type="project" value="TreeGrafter"/>
</dbReference>
<evidence type="ECO:0000256" key="6">
    <source>
        <dbReference type="ARBA" id="ARBA00022806"/>
    </source>
</evidence>
<dbReference type="FunFam" id="3.40.50.300:FF:000444">
    <property type="entry name" value="ATP-dependent DNA helicase"/>
    <property type="match status" value="1"/>
</dbReference>
<dbReference type="InterPro" id="IPR001650">
    <property type="entry name" value="Helicase_C-like"/>
</dbReference>
<proteinExistence type="inferred from homology"/>
<evidence type="ECO:0000256" key="5">
    <source>
        <dbReference type="ARBA" id="ARBA00022801"/>
    </source>
</evidence>
<dbReference type="EC" id="5.6.2.4" evidence="12"/>
<evidence type="ECO:0000259" key="16">
    <source>
        <dbReference type="PROSITE" id="PS51194"/>
    </source>
</evidence>
<dbReference type="PROSITE" id="PS51194">
    <property type="entry name" value="HELICASE_CTER"/>
    <property type="match status" value="1"/>
</dbReference>
<keyword evidence="10" id="KW-0539">Nucleus</keyword>
<dbReference type="Pfam" id="PF00270">
    <property type="entry name" value="DEAD"/>
    <property type="match status" value="1"/>
</dbReference>
<dbReference type="InterPro" id="IPR011545">
    <property type="entry name" value="DEAD/DEAH_box_helicase_dom"/>
</dbReference>
<keyword evidence="4" id="KW-0547">Nucleotide-binding</keyword>
<feature type="domain" description="Helicase C-terminal" evidence="16">
    <location>
        <begin position="284"/>
        <end position="438"/>
    </location>
</feature>
<dbReference type="CDD" id="cd17920">
    <property type="entry name" value="DEXHc_RecQ"/>
    <property type="match status" value="1"/>
</dbReference>
<accession>A0A7J7JE95</accession>
<dbReference type="InterPro" id="IPR027417">
    <property type="entry name" value="P-loop_NTPase"/>
</dbReference>
<keyword evidence="8" id="KW-0238">DNA-binding</keyword>
<comment type="catalytic activity">
    <reaction evidence="13">
        <text>ATP + H2O = ADP + phosphate + H(+)</text>
        <dbReference type="Rhea" id="RHEA:13065"/>
        <dbReference type="ChEBI" id="CHEBI:15377"/>
        <dbReference type="ChEBI" id="CHEBI:15378"/>
        <dbReference type="ChEBI" id="CHEBI:30616"/>
        <dbReference type="ChEBI" id="CHEBI:43474"/>
        <dbReference type="ChEBI" id="CHEBI:456216"/>
    </reaction>
</comment>
<dbReference type="Gene3D" id="3.40.50.300">
    <property type="entry name" value="P-loop containing nucleotide triphosphate hydrolases"/>
    <property type="match status" value="2"/>
</dbReference>
<evidence type="ECO:0000256" key="2">
    <source>
        <dbReference type="ARBA" id="ARBA00005446"/>
    </source>
</evidence>
<evidence type="ECO:0000256" key="1">
    <source>
        <dbReference type="ARBA" id="ARBA00004123"/>
    </source>
</evidence>
<dbReference type="Pfam" id="PF00271">
    <property type="entry name" value="Helicase_C"/>
    <property type="match status" value="1"/>
</dbReference>
<dbReference type="GO" id="GO:0005524">
    <property type="term" value="F:ATP binding"/>
    <property type="evidence" value="ECO:0007669"/>
    <property type="project" value="UniProtKB-KW"/>
</dbReference>
<evidence type="ECO:0000256" key="11">
    <source>
        <dbReference type="ARBA" id="ARBA00034617"/>
    </source>
</evidence>
<evidence type="ECO:0000256" key="8">
    <source>
        <dbReference type="ARBA" id="ARBA00023125"/>
    </source>
</evidence>
<evidence type="ECO:0000256" key="9">
    <source>
        <dbReference type="ARBA" id="ARBA00023235"/>
    </source>
</evidence>
<dbReference type="GO" id="GO:0046872">
    <property type="term" value="F:metal ion binding"/>
    <property type="evidence" value="ECO:0007669"/>
    <property type="project" value="UniProtKB-KW"/>
</dbReference>
<dbReference type="GO" id="GO:0009378">
    <property type="term" value="F:four-way junction helicase activity"/>
    <property type="evidence" value="ECO:0007669"/>
    <property type="project" value="TreeGrafter"/>
</dbReference>
<evidence type="ECO:0000256" key="4">
    <source>
        <dbReference type="ARBA" id="ARBA00022741"/>
    </source>
</evidence>
<feature type="compositionally biased region" description="Low complexity" evidence="14">
    <location>
        <begin position="800"/>
        <end position="821"/>
    </location>
</feature>
<evidence type="ECO:0000256" key="3">
    <source>
        <dbReference type="ARBA" id="ARBA00022723"/>
    </source>
</evidence>
<dbReference type="Proteomes" id="UP000593567">
    <property type="component" value="Unassembled WGS sequence"/>
</dbReference>
<feature type="compositionally biased region" description="Polar residues" evidence="14">
    <location>
        <begin position="822"/>
        <end position="843"/>
    </location>
</feature>